<dbReference type="Pfam" id="PF16787">
    <property type="entry name" value="NDC10_II"/>
    <property type="match status" value="1"/>
</dbReference>
<evidence type="ECO:0000313" key="3">
    <source>
        <dbReference type="Proteomes" id="UP000620104"/>
    </source>
</evidence>
<gene>
    <name evidence="2" type="ORF">NliqN6_4413</name>
</gene>
<organism evidence="2 3">
    <name type="scientific">Naganishia liquefaciens</name>
    <dbReference type="NCBI Taxonomy" id="104408"/>
    <lineage>
        <taxon>Eukaryota</taxon>
        <taxon>Fungi</taxon>
        <taxon>Dikarya</taxon>
        <taxon>Basidiomycota</taxon>
        <taxon>Agaricomycotina</taxon>
        <taxon>Tremellomycetes</taxon>
        <taxon>Filobasidiales</taxon>
        <taxon>Filobasidiaceae</taxon>
        <taxon>Naganishia</taxon>
    </lineage>
</organism>
<evidence type="ECO:0000313" key="2">
    <source>
        <dbReference type="EMBL" id="GHJ88011.1"/>
    </source>
</evidence>
<dbReference type="AlphaFoldDB" id="A0A8H3TW52"/>
<dbReference type="OrthoDB" id="2575514at2759"/>
<sequence length="172" mass="19138">MQVADIMNEGLTRNTAEGLRDRTMNALSHCGSLREHREEPTSRDIVVVLLLDGKTNQHGNTQYMGAIRNENSDECPPDAMAMWLFYRFQLSGETFDVQYNSFPQMDGLSQNGISANANAKATKAVFERPGIRQLSKKVTHIFRGSGARMANLFGASETDIQRGDRCDMSSMA</sequence>
<dbReference type="Gene3D" id="1.10.443.20">
    <property type="entry name" value="Centromere DNA-binding protein complex CBF3 subunit, domain 2"/>
    <property type="match status" value="1"/>
</dbReference>
<dbReference type="InterPro" id="IPR038279">
    <property type="entry name" value="Ndc10_dom2_sf"/>
</dbReference>
<reference evidence="2" key="1">
    <citation type="submission" date="2020-07" db="EMBL/GenBank/DDBJ databases">
        <title>Draft Genome Sequence of a Deep-Sea Yeast, Naganishia (Cryptococcus) liquefaciens strain N6.</title>
        <authorList>
            <person name="Han Y.W."/>
            <person name="Kajitani R."/>
            <person name="Morimoto H."/>
            <person name="Parhat M."/>
            <person name="Tsubouchi H."/>
            <person name="Bakenova O."/>
            <person name="Ogata M."/>
            <person name="Argunhan B."/>
            <person name="Aoki R."/>
            <person name="Kajiwara S."/>
            <person name="Itoh T."/>
            <person name="Iwasaki H."/>
        </authorList>
    </citation>
    <scope>NUCLEOTIDE SEQUENCE</scope>
    <source>
        <strain evidence="2">N6</strain>
    </source>
</reference>
<evidence type="ECO:0000259" key="1">
    <source>
        <dbReference type="Pfam" id="PF16787"/>
    </source>
</evidence>
<dbReference type="GO" id="GO:0003677">
    <property type="term" value="F:DNA binding"/>
    <property type="evidence" value="ECO:0007669"/>
    <property type="project" value="InterPro"/>
</dbReference>
<accession>A0A8H3TW52</accession>
<name>A0A8H3TW52_9TREE</name>
<comment type="caution">
    <text evidence="2">The sequence shown here is derived from an EMBL/GenBank/DDBJ whole genome shotgun (WGS) entry which is preliminary data.</text>
</comment>
<keyword evidence="3" id="KW-1185">Reference proteome</keyword>
<feature type="domain" description="Ndc10" evidence="1">
    <location>
        <begin position="21"/>
        <end position="106"/>
    </location>
</feature>
<dbReference type="Proteomes" id="UP000620104">
    <property type="component" value="Unassembled WGS sequence"/>
</dbReference>
<proteinExistence type="predicted"/>
<protein>
    <recommendedName>
        <fullName evidence="1">Ndc10 domain-containing protein</fullName>
    </recommendedName>
</protein>
<dbReference type="EMBL" id="BLZA01000024">
    <property type="protein sequence ID" value="GHJ88011.1"/>
    <property type="molecule type" value="Genomic_DNA"/>
</dbReference>
<dbReference type="InterPro" id="IPR031872">
    <property type="entry name" value="NDC10_II"/>
</dbReference>